<feature type="region of interest" description="Disordered" evidence="19">
    <location>
        <begin position="1389"/>
        <end position="1464"/>
    </location>
</feature>
<dbReference type="FunFam" id="1.10.10.60:FF:000265">
    <property type="entry name" value="CASP8-associated protein 2 isoform X1"/>
    <property type="match status" value="1"/>
</dbReference>
<name>A0AA88T7U0_TACVA</name>
<evidence type="ECO:0000256" key="19">
    <source>
        <dbReference type="SAM" id="MobiDB-lite"/>
    </source>
</evidence>
<feature type="compositionally biased region" description="Basic and acidic residues" evidence="19">
    <location>
        <begin position="20"/>
        <end position="29"/>
    </location>
</feature>
<keyword evidence="21" id="KW-1185">Reference proteome</keyword>
<feature type="compositionally biased region" description="Basic and acidic residues" evidence="19">
    <location>
        <begin position="1534"/>
        <end position="1550"/>
    </location>
</feature>
<keyword evidence="5" id="KW-0678">Repressor</keyword>
<dbReference type="GO" id="GO:0008625">
    <property type="term" value="P:extrinsic apoptotic signaling pathway via death domain receptors"/>
    <property type="evidence" value="ECO:0007669"/>
    <property type="project" value="UniProtKB-ARBA"/>
</dbReference>
<dbReference type="GO" id="GO:0005739">
    <property type="term" value="C:mitochondrion"/>
    <property type="evidence" value="ECO:0007669"/>
    <property type="project" value="UniProtKB-SubCell"/>
</dbReference>
<feature type="compositionally biased region" description="Acidic residues" evidence="19">
    <location>
        <begin position="223"/>
        <end position="251"/>
    </location>
</feature>
<keyword evidence="7" id="KW-0053">Apoptosis</keyword>
<evidence type="ECO:0000256" key="2">
    <source>
        <dbReference type="ARBA" id="ARBA00004322"/>
    </source>
</evidence>
<evidence type="ECO:0000256" key="18">
    <source>
        <dbReference type="SAM" id="Coils"/>
    </source>
</evidence>
<evidence type="ECO:0000256" key="11">
    <source>
        <dbReference type="ARBA" id="ARBA00023159"/>
    </source>
</evidence>
<feature type="region of interest" description="Disordered" evidence="19">
    <location>
        <begin position="465"/>
        <end position="493"/>
    </location>
</feature>
<evidence type="ECO:0000256" key="12">
    <source>
        <dbReference type="ARBA" id="ARBA00023163"/>
    </source>
</evidence>
<dbReference type="GO" id="GO:0016605">
    <property type="term" value="C:PML body"/>
    <property type="evidence" value="ECO:0007669"/>
    <property type="project" value="UniProtKB-SubCell"/>
</dbReference>
<dbReference type="PANTHER" id="PTHR16088">
    <property type="entry name" value="YY1 ASSOCIATED PROTEIN-RELATED"/>
    <property type="match status" value="1"/>
</dbReference>
<protein>
    <recommendedName>
        <fullName evidence="15">CASP8-associated protein 2</fullName>
    </recommendedName>
    <alternativeName>
        <fullName evidence="16">FLICE-associated huge protein</fullName>
    </alternativeName>
</protein>
<dbReference type="SUPFAM" id="SSF47762">
    <property type="entry name" value="PAH2 domain"/>
    <property type="match status" value="2"/>
</dbReference>
<feature type="compositionally biased region" description="Acidic residues" evidence="19">
    <location>
        <begin position="1394"/>
        <end position="1404"/>
    </location>
</feature>
<evidence type="ECO:0000256" key="5">
    <source>
        <dbReference type="ARBA" id="ARBA00022491"/>
    </source>
</evidence>
<comment type="subcellular location">
    <subcellularLocation>
        <location evidence="3">Cytoplasm</location>
    </subcellularLocation>
    <subcellularLocation>
        <location evidence="1">Mitochondrion</location>
    </subcellularLocation>
    <subcellularLocation>
        <location evidence="2">Nucleus</location>
        <location evidence="2">PML body</location>
    </subcellularLocation>
</comment>
<feature type="compositionally biased region" description="Acidic residues" evidence="19">
    <location>
        <begin position="1123"/>
        <end position="1134"/>
    </location>
</feature>
<keyword evidence="11" id="KW-0010">Activator</keyword>
<feature type="region of interest" description="Disordered" evidence="19">
    <location>
        <begin position="885"/>
        <end position="931"/>
    </location>
</feature>
<dbReference type="GO" id="GO:0006355">
    <property type="term" value="P:regulation of DNA-templated transcription"/>
    <property type="evidence" value="ECO:0007669"/>
    <property type="project" value="InterPro"/>
</dbReference>
<evidence type="ECO:0000256" key="9">
    <source>
        <dbReference type="ARBA" id="ARBA00023015"/>
    </source>
</evidence>
<sequence length="1550" mass="174502">MNPSVRRKLTDNKPGFSRDNSSKGEENEGKQGTSSVSLHSSSSREEEPSRANSTESSIRAGRSKAEAKRDLSSDDDAEKTLIITVGSEQSCSRQSGKAKGGVKRKREMSETGLQQEEDELQPEVEIDQELDRELENKSRQHNLTSANVRSIIHEVITNEHVVAMMKAAINETEPVPVFEPKMTRSKLKEVVEKGVVIPTWNISPIKKPSKLQGPQFVDIPLEEEDSSDEEYHPDEEDEDETAEDTLLESDLESTASSPRGSRLNLNRSYSERDVENSCSPRQIAHSSRRSQHVRVAVVPMGPPPPPQGPEPPRPQTDCSFMEKLYAVDEELAIGSDCMDSYQTLASTGVEGEESLMAFRTRSKRPLRDVPLGRLEAELRAPDITPDMYEFGLAPEDREWTQWLQGLMNSDVENEEEGDDEDDPEYNFLAEIDEPDVEDYRNDKAVRITKKEVNDLMEELFDTFQDELGGQDDEGHEEEEEKEEEDNLQQEPPSILETTQYEDPLADILNQRYSTVKEQLDAIRNRKALLEIKGVSVPLKRSSCPTSLYLSPTQKLCLQQHIQQHVQLLTQVNMLSRSVEALQTEACTARQFLSELQFFAEQAEQAHRVLDPGFVSIFRVCNLQPAVSLLEELDQSPKSDTHQPYPVFQGSLISADLAWLMVTRPVFLYPQLLPVVRLRRFSQKGPFTSAENCLVVLGHQHLKGTVNPFRLTCQYLLASRNVICLRIFIRSACRKQRPNFVKRYFLEGKCPPMPLACEKVCPGDQRPPVERETHLMPRWLSKNLKLIHEEVRKYNLQLSNTEHVNPEEDTASKDESSCPSYSFPPGTRYPPSLPDSLARTLKHHFPVPKSSRKKKSRSRTTNQSKTPPSMKDLEKALSRLPPLLPKFANQNVEPDQNVNSVSKKQKIKCRTKSTQSAGKTRNSKNSSKRNQGKFAVILPTTPVTSSGKTQISVPPAGTVGQGNVIMALTSALVCPTQSATLVVQTTSSFTPLVKEHMNQCCGTLLKLSMGQSPNLNPLSVSSQYFLLPPGCVVTNSLNVNLDHSRKSSAAQESGLKDLDRPLENFPESTTVSQASVTEGNTVQVNNITETTVHEEELEYGDDDFRERFLTLSESSGSPAASLSGDDDGMETVDDVEEHRQRASPSSTTAQQNEQPCWTEEENGEREDAGMQEEKSQSPDNITSSASVTEELTLPEIQEMMEKSLEETPATGEGIQESELLHRDLSDEDPLREVKDIAFAQAYLEKVCEALQELPGKVEEFLCILYEFQSNPNGIKAVDLFTRLQPVLSNCPELLRDFAAFLHPEQAQECGLLEEQQAFERSRRFLRKLERSFGEHSMHYRRVVRTLQQGLPKSHRGSEEMKAQIAMLFRDHTHLLEEYWVFYEQLHPTMPQHMSDDEDEEDELETDGIPSAHTVHSVGESQRLEKAAYEKSQSHIQSTHVPEITDEQNGDKHHKASQSPVCAKNSLRTPSGKKVVLWTREADRVILTTCQQRRACQSTFTSIAAQLGNKTATEVGARYQHLIKLFHKSTNHHHGSHMDTEGQFHSSEEKPD</sequence>
<comment type="caution">
    <text evidence="20">The sequence shown here is derived from an EMBL/GenBank/DDBJ whole genome shotgun (WGS) entry which is preliminary data.</text>
</comment>
<dbReference type="Gene3D" id="1.10.10.60">
    <property type="entry name" value="Homeodomain-like"/>
    <property type="match status" value="1"/>
</dbReference>
<dbReference type="PANTHER" id="PTHR16088:SF3">
    <property type="entry name" value="GON-4-LIKE PROTEIN"/>
    <property type="match status" value="1"/>
</dbReference>
<keyword evidence="8" id="KW-0007">Acetylation</keyword>
<keyword evidence="4" id="KW-0963">Cytoplasm</keyword>
<evidence type="ECO:0000313" key="20">
    <source>
        <dbReference type="EMBL" id="KAK2864704.1"/>
    </source>
</evidence>
<keyword evidence="6" id="KW-0597">Phosphoprotein</keyword>
<keyword evidence="12" id="KW-0804">Transcription</keyword>
<feature type="region of interest" description="Disordered" evidence="19">
    <location>
        <begin position="1528"/>
        <end position="1550"/>
    </location>
</feature>
<feature type="compositionally biased region" description="Polar residues" evidence="19">
    <location>
        <begin position="887"/>
        <end position="901"/>
    </location>
</feature>
<dbReference type="EMBL" id="JAVHJS010000003">
    <property type="protein sequence ID" value="KAK2864704.1"/>
    <property type="molecule type" value="Genomic_DNA"/>
</dbReference>
<dbReference type="GO" id="GO:0003712">
    <property type="term" value="F:transcription coregulator activity"/>
    <property type="evidence" value="ECO:0007669"/>
    <property type="project" value="TreeGrafter"/>
</dbReference>
<feature type="coiled-coil region" evidence="18">
    <location>
        <begin position="505"/>
        <end position="532"/>
    </location>
</feature>
<feature type="compositionally biased region" description="Basic and acidic residues" evidence="19">
    <location>
        <begin position="803"/>
        <end position="815"/>
    </location>
</feature>
<dbReference type="InterPro" id="IPR009057">
    <property type="entry name" value="Homeodomain-like_sf"/>
</dbReference>
<proteinExistence type="predicted"/>
<evidence type="ECO:0000256" key="3">
    <source>
        <dbReference type="ARBA" id="ARBA00004496"/>
    </source>
</evidence>
<feature type="compositionally biased region" description="Polar residues" evidence="19">
    <location>
        <begin position="1141"/>
        <end position="1154"/>
    </location>
</feature>
<evidence type="ECO:0000256" key="10">
    <source>
        <dbReference type="ARBA" id="ARBA00023128"/>
    </source>
</evidence>
<keyword evidence="9" id="KW-0805">Transcription regulation</keyword>
<feature type="region of interest" description="Disordered" evidence="19">
    <location>
        <begin position="1112"/>
        <end position="1187"/>
    </location>
</feature>
<feature type="compositionally biased region" description="Low complexity" evidence="19">
    <location>
        <begin position="1112"/>
        <end position="1122"/>
    </location>
</feature>
<feature type="compositionally biased region" description="Basic and acidic residues" evidence="19">
    <location>
        <begin position="63"/>
        <end position="72"/>
    </location>
</feature>
<gene>
    <name evidence="20" type="ORF">Q7C36_003858</name>
</gene>
<keyword evidence="18" id="KW-0175">Coiled coil</keyword>
<organism evidence="20 21">
    <name type="scientific">Tachysurus vachellii</name>
    <name type="common">Darkbarbel catfish</name>
    <name type="synonym">Pelteobagrus vachellii</name>
    <dbReference type="NCBI Taxonomy" id="175792"/>
    <lineage>
        <taxon>Eukaryota</taxon>
        <taxon>Metazoa</taxon>
        <taxon>Chordata</taxon>
        <taxon>Craniata</taxon>
        <taxon>Vertebrata</taxon>
        <taxon>Euteleostomi</taxon>
        <taxon>Actinopterygii</taxon>
        <taxon>Neopterygii</taxon>
        <taxon>Teleostei</taxon>
        <taxon>Ostariophysi</taxon>
        <taxon>Siluriformes</taxon>
        <taxon>Bagridae</taxon>
        <taxon>Tachysurus</taxon>
    </lineage>
</organism>
<feature type="compositionally biased region" description="Acidic residues" evidence="19">
    <location>
        <begin position="465"/>
        <end position="487"/>
    </location>
</feature>
<feature type="region of interest" description="Disordered" evidence="19">
    <location>
        <begin position="1"/>
        <end position="124"/>
    </location>
</feature>
<dbReference type="Proteomes" id="UP001187315">
    <property type="component" value="Unassembled WGS sequence"/>
</dbReference>
<dbReference type="CDD" id="cd12202">
    <property type="entry name" value="CASP8AP2"/>
    <property type="match status" value="1"/>
</dbReference>
<dbReference type="InterPro" id="IPR052435">
    <property type="entry name" value="YY1-Transcr_Regul"/>
</dbReference>
<accession>A0AA88T7U0</accession>
<keyword evidence="10" id="KW-0496">Mitochondrion</keyword>
<evidence type="ECO:0000256" key="14">
    <source>
        <dbReference type="ARBA" id="ARBA00023306"/>
    </source>
</evidence>
<feature type="region of interest" description="Disordered" evidence="19">
    <location>
        <begin position="799"/>
        <end position="871"/>
    </location>
</feature>
<evidence type="ECO:0000256" key="7">
    <source>
        <dbReference type="ARBA" id="ARBA00022703"/>
    </source>
</evidence>
<dbReference type="PROSITE" id="PS51477">
    <property type="entry name" value="PAH"/>
    <property type="match status" value="1"/>
</dbReference>
<dbReference type="InterPro" id="IPR049257">
    <property type="entry name" value="Gon4l/CASP8AP2_myb-like"/>
</dbReference>
<dbReference type="InterPro" id="IPR003822">
    <property type="entry name" value="PAH"/>
</dbReference>
<feature type="compositionally biased region" description="Acidic residues" evidence="19">
    <location>
        <begin position="115"/>
        <end position="124"/>
    </location>
</feature>
<feature type="compositionally biased region" description="Polar residues" evidence="19">
    <location>
        <begin position="911"/>
        <end position="924"/>
    </location>
</feature>
<evidence type="ECO:0000313" key="21">
    <source>
        <dbReference type="Proteomes" id="UP001187315"/>
    </source>
</evidence>
<feature type="compositionally biased region" description="Basic residues" evidence="19">
    <location>
        <begin position="839"/>
        <end position="857"/>
    </location>
</feature>
<dbReference type="SUPFAM" id="SSF46689">
    <property type="entry name" value="Homeodomain-like"/>
    <property type="match status" value="1"/>
</dbReference>
<feature type="compositionally biased region" description="Polar residues" evidence="19">
    <location>
        <begin position="86"/>
        <end position="95"/>
    </location>
</feature>
<dbReference type="Pfam" id="PF02671">
    <property type="entry name" value="PAH"/>
    <property type="match status" value="1"/>
</dbReference>
<dbReference type="Gene3D" id="1.20.1160.11">
    <property type="entry name" value="Paired amphipathic helix"/>
    <property type="match status" value="1"/>
</dbReference>
<feature type="compositionally biased region" description="Basic and acidic residues" evidence="19">
    <location>
        <begin position="1420"/>
        <end position="1431"/>
    </location>
</feature>
<feature type="compositionally biased region" description="Polar residues" evidence="19">
    <location>
        <begin position="1176"/>
        <end position="1187"/>
    </location>
</feature>
<feature type="region of interest" description="Disordered" evidence="19">
    <location>
        <begin position="223"/>
        <end position="292"/>
    </location>
</feature>
<reference evidence="20" key="1">
    <citation type="submission" date="2023-08" db="EMBL/GenBank/DDBJ databases">
        <title>Pelteobagrus vachellii genome.</title>
        <authorList>
            <person name="Liu H."/>
        </authorList>
    </citation>
    <scope>NUCLEOTIDE SEQUENCE</scope>
    <source>
        <strain evidence="20">PRFRI_2022a</strain>
        <tissue evidence="20">Muscle</tissue>
    </source>
</reference>
<keyword evidence="13 17" id="KW-0539">Nucleus</keyword>
<keyword evidence="14" id="KW-0131">Cell cycle</keyword>
<dbReference type="InterPro" id="IPR036600">
    <property type="entry name" value="PAH_sf"/>
</dbReference>
<evidence type="ECO:0000256" key="13">
    <source>
        <dbReference type="ARBA" id="ARBA00023242"/>
    </source>
</evidence>
<dbReference type="Pfam" id="PF21227">
    <property type="entry name" value="Myb_DNA-binding_7"/>
    <property type="match status" value="1"/>
</dbReference>
<evidence type="ECO:0000256" key="17">
    <source>
        <dbReference type="PROSITE-ProRule" id="PRU00810"/>
    </source>
</evidence>
<evidence type="ECO:0000256" key="8">
    <source>
        <dbReference type="ARBA" id="ARBA00022990"/>
    </source>
</evidence>
<evidence type="ECO:0000256" key="15">
    <source>
        <dbReference type="ARBA" id="ARBA00069865"/>
    </source>
</evidence>
<feature type="compositionally biased region" description="Polar residues" evidence="19">
    <location>
        <begin position="255"/>
        <end position="268"/>
    </location>
</feature>
<feature type="compositionally biased region" description="Basic and acidic residues" evidence="19">
    <location>
        <begin position="1164"/>
        <end position="1175"/>
    </location>
</feature>
<evidence type="ECO:0000256" key="6">
    <source>
        <dbReference type="ARBA" id="ARBA00022553"/>
    </source>
</evidence>
<evidence type="ECO:0000256" key="1">
    <source>
        <dbReference type="ARBA" id="ARBA00004173"/>
    </source>
</evidence>
<evidence type="ECO:0000256" key="16">
    <source>
        <dbReference type="ARBA" id="ARBA00078515"/>
    </source>
</evidence>
<evidence type="ECO:0000256" key="4">
    <source>
        <dbReference type="ARBA" id="ARBA00022490"/>
    </source>
</evidence>